<name>A0A8X7CCM4_9ARAC</name>
<organism evidence="1 2">
    <name type="scientific">Trichonephila inaurata madagascariensis</name>
    <dbReference type="NCBI Taxonomy" id="2747483"/>
    <lineage>
        <taxon>Eukaryota</taxon>
        <taxon>Metazoa</taxon>
        <taxon>Ecdysozoa</taxon>
        <taxon>Arthropoda</taxon>
        <taxon>Chelicerata</taxon>
        <taxon>Arachnida</taxon>
        <taxon>Araneae</taxon>
        <taxon>Araneomorphae</taxon>
        <taxon>Entelegynae</taxon>
        <taxon>Araneoidea</taxon>
        <taxon>Nephilidae</taxon>
        <taxon>Trichonephila</taxon>
        <taxon>Trichonephila inaurata</taxon>
    </lineage>
</organism>
<keyword evidence="2" id="KW-1185">Reference proteome</keyword>
<accession>A0A8X7CCM4</accession>
<evidence type="ECO:0000313" key="1">
    <source>
        <dbReference type="EMBL" id="GFY64428.1"/>
    </source>
</evidence>
<feature type="non-terminal residue" evidence="1">
    <location>
        <position position="62"/>
    </location>
</feature>
<sequence length="62" mass="6847">MGGGPPHIPLFFFQPRFFSLTSQNPPNEYLLPDWTSVCQPNALIYPPTLGSLHLAGRPVTLP</sequence>
<dbReference type="Proteomes" id="UP000886998">
    <property type="component" value="Unassembled WGS sequence"/>
</dbReference>
<gene>
    <name evidence="1" type="ORF">TNIN_309001</name>
</gene>
<protein>
    <submittedName>
        <fullName evidence="1">Uncharacterized protein</fullName>
    </submittedName>
</protein>
<dbReference type="EMBL" id="BMAV01015232">
    <property type="protein sequence ID" value="GFY64428.1"/>
    <property type="molecule type" value="Genomic_DNA"/>
</dbReference>
<comment type="caution">
    <text evidence="1">The sequence shown here is derived from an EMBL/GenBank/DDBJ whole genome shotgun (WGS) entry which is preliminary data.</text>
</comment>
<dbReference type="AlphaFoldDB" id="A0A8X7CCM4"/>
<reference evidence="1" key="1">
    <citation type="submission" date="2020-08" db="EMBL/GenBank/DDBJ databases">
        <title>Multicomponent nature underlies the extraordinary mechanical properties of spider dragline silk.</title>
        <authorList>
            <person name="Kono N."/>
            <person name="Nakamura H."/>
            <person name="Mori M."/>
            <person name="Yoshida Y."/>
            <person name="Ohtoshi R."/>
            <person name="Malay A.D."/>
            <person name="Moran D.A.P."/>
            <person name="Tomita M."/>
            <person name="Numata K."/>
            <person name="Arakawa K."/>
        </authorList>
    </citation>
    <scope>NUCLEOTIDE SEQUENCE</scope>
</reference>
<evidence type="ECO:0000313" key="2">
    <source>
        <dbReference type="Proteomes" id="UP000886998"/>
    </source>
</evidence>
<proteinExistence type="predicted"/>